<dbReference type="InterPro" id="IPR036890">
    <property type="entry name" value="HATPase_C_sf"/>
</dbReference>
<sequence length="93" mass="10453">MPFDIAFPGTRHRVKVHIEDNDDALQIIISDNGRGIKKDIQDKIFEMFFKGEYCTRKNGMGLFIAKTAVDKLYGKIHVDSEEGLGTVVTVVLP</sequence>
<dbReference type="PANTHER" id="PTHR43711:SF1">
    <property type="entry name" value="HISTIDINE KINASE 1"/>
    <property type="match status" value="1"/>
</dbReference>
<dbReference type="EC" id="2.7.13.3" evidence="2"/>
<dbReference type="InterPro" id="IPR003594">
    <property type="entry name" value="HATPase_dom"/>
</dbReference>
<dbReference type="Pfam" id="PF02518">
    <property type="entry name" value="HATPase_c"/>
    <property type="match status" value="1"/>
</dbReference>
<organism evidence="7 8">
    <name type="scientific">Fulvivirga imtechensis AK7</name>
    <dbReference type="NCBI Taxonomy" id="1237149"/>
    <lineage>
        <taxon>Bacteria</taxon>
        <taxon>Pseudomonadati</taxon>
        <taxon>Bacteroidota</taxon>
        <taxon>Cytophagia</taxon>
        <taxon>Cytophagales</taxon>
        <taxon>Fulvivirgaceae</taxon>
        <taxon>Fulvivirga</taxon>
    </lineage>
</organism>
<evidence type="ECO:0000256" key="2">
    <source>
        <dbReference type="ARBA" id="ARBA00012438"/>
    </source>
</evidence>
<feature type="domain" description="Histidine kinase" evidence="6">
    <location>
        <begin position="1"/>
        <end position="93"/>
    </location>
</feature>
<dbReference type="SUPFAM" id="SSF55874">
    <property type="entry name" value="ATPase domain of HSP90 chaperone/DNA topoisomerase II/histidine kinase"/>
    <property type="match status" value="1"/>
</dbReference>
<keyword evidence="8" id="KW-1185">Reference proteome</keyword>
<dbReference type="PANTHER" id="PTHR43711">
    <property type="entry name" value="TWO-COMPONENT HISTIDINE KINASE"/>
    <property type="match status" value="1"/>
</dbReference>
<dbReference type="InterPro" id="IPR005467">
    <property type="entry name" value="His_kinase_dom"/>
</dbReference>
<keyword evidence="4 7" id="KW-0418">Kinase</keyword>
<protein>
    <recommendedName>
        <fullName evidence="2">histidine kinase</fullName>
        <ecNumber evidence="2">2.7.13.3</ecNumber>
    </recommendedName>
</protein>
<dbReference type="CDD" id="cd00075">
    <property type="entry name" value="HATPase"/>
    <property type="match status" value="1"/>
</dbReference>
<evidence type="ECO:0000259" key="6">
    <source>
        <dbReference type="PROSITE" id="PS50109"/>
    </source>
</evidence>
<dbReference type="GO" id="GO:0000160">
    <property type="term" value="P:phosphorelay signal transduction system"/>
    <property type="evidence" value="ECO:0007669"/>
    <property type="project" value="UniProtKB-KW"/>
</dbReference>
<dbReference type="PRINTS" id="PR00344">
    <property type="entry name" value="BCTRLSENSOR"/>
</dbReference>
<dbReference type="EMBL" id="AMZN01000064">
    <property type="protein sequence ID" value="ELR69950.1"/>
    <property type="molecule type" value="Genomic_DNA"/>
</dbReference>
<proteinExistence type="predicted"/>
<comment type="caution">
    <text evidence="7">The sequence shown here is derived from an EMBL/GenBank/DDBJ whole genome shotgun (WGS) entry which is preliminary data.</text>
</comment>
<name>L8JMB2_9BACT</name>
<evidence type="ECO:0000256" key="5">
    <source>
        <dbReference type="ARBA" id="ARBA00023012"/>
    </source>
</evidence>
<keyword evidence="3" id="KW-0808">Transferase</keyword>
<dbReference type="OrthoDB" id="890870at2"/>
<dbReference type="InterPro" id="IPR004358">
    <property type="entry name" value="Sig_transdc_His_kin-like_C"/>
</dbReference>
<dbReference type="eggNOG" id="COG4251">
    <property type="taxonomic scope" value="Bacteria"/>
</dbReference>
<dbReference type="GO" id="GO:0004673">
    <property type="term" value="F:protein histidine kinase activity"/>
    <property type="evidence" value="ECO:0007669"/>
    <property type="project" value="UniProtKB-EC"/>
</dbReference>
<dbReference type="AlphaFoldDB" id="L8JMB2"/>
<keyword evidence="5" id="KW-0902">Two-component regulatory system</keyword>
<gene>
    <name evidence="7" type="ORF">C900_04473</name>
</gene>
<evidence type="ECO:0000313" key="7">
    <source>
        <dbReference type="EMBL" id="ELR69950.1"/>
    </source>
</evidence>
<evidence type="ECO:0000256" key="3">
    <source>
        <dbReference type="ARBA" id="ARBA00022679"/>
    </source>
</evidence>
<evidence type="ECO:0000256" key="1">
    <source>
        <dbReference type="ARBA" id="ARBA00000085"/>
    </source>
</evidence>
<dbReference type="RefSeq" id="WP_009581655.1">
    <property type="nucleotide sequence ID" value="NZ_AMZN01000064.1"/>
</dbReference>
<dbReference type="Proteomes" id="UP000011135">
    <property type="component" value="Unassembled WGS sequence"/>
</dbReference>
<accession>L8JMB2</accession>
<dbReference type="Gene3D" id="3.30.565.10">
    <property type="entry name" value="Histidine kinase-like ATPase, C-terminal domain"/>
    <property type="match status" value="1"/>
</dbReference>
<comment type="catalytic activity">
    <reaction evidence="1">
        <text>ATP + protein L-histidine = ADP + protein N-phospho-L-histidine.</text>
        <dbReference type="EC" id="2.7.13.3"/>
    </reaction>
</comment>
<reference evidence="7 8" key="1">
    <citation type="submission" date="2012-12" db="EMBL/GenBank/DDBJ databases">
        <title>Genome assembly of Fulvivirga imtechensis AK7.</title>
        <authorList>
            <person name="Nupur N."/>
            <person name="Khatri I."/>
            <person name="Kumar R."/>
            <person name="Subramanian S."/>
            <person name="Pinnaka A."/>
        </authorList>
    </citation>
    <scope>NUCLEOTIDE SEQUENCE [LARGE SCALE GENOMIC DNA]</scope>
    <source>
        <strain evidence="7 8">AK7</strain>
    </source>
</reference>
<dbReference type="InterPro" id="IPR050736">
    <property type="entry name" value="Sensor_HK_Regulatory"/>
</dbReference>
<dbReference type="PROSITE" id="PS50109">
    <property type="entry name" value="HIS_KIN"/>
    <property type="match status" value="1"/>
</dbReference>
<evidence type="ECO:0000256" key="4">
    <source>
        <dbReference type="ARBA" id="ARBA00022777"/>
    </source>
</evidence>
<evidence type="ECO:0000313" key="8">
    <source>
        <dbReference type="Proteomes" id="UP000011135"/>
    </source>
</evidence>
<dbReference type="STRING" id="1237149.C900_04473"/>